<evidence type="ECO:0000259" key="1">
    <source>
        <dbReference type="Pfam" id="PF02229"/>
    </source>
</evidence>
<dbReference type="Pfam" id="PF02229">
    <property type="entry name" value="PC4"/>
    <property type="match status" value="1"/>
</dbReference>
<proteinExistence type="predicted"/>
<organism evidence="2">
    <name type="scientific">Ralstonia solanacearum</name>
    <name type="common">Pseudomonas solanacearum</name>
    <dbReference type="NCBI Taxonomy" id="305"/>
    <lineage>
        <taxon>Bacteria</taxon>
        <taxon>Pseudomonadati</taxon>
        <taxon>Pseudomonadota</taxon>
        <taxon>Betaproteobacteria</taxon>
        <taxon>Burkholderiales</taxon>
        <taxon>Burkholderiaceae</taxon>
        <taxon>Ralstonia</taxon>
        <taxon>Ralstonia solanacearum species complex</taxon>
    </lineage>
</organism>
<feature type="domain" description="Transcriptional coactivator p15 (PC4) C-terminal" evidence="1">
    <location>
        <begin position="17"/>
        <end position="60"/>
    </location>
</feature>
<gene>
    <name evidence="2" type="ORF">RUN1985_v1_290024</name>
</gene>
<reference evidence="2" key="1">
    <citation type="submission" date="2015-10" db="EMBL/GenBank/DDBJ databases">
        <authorList>
            <person name="Gilbert D.G."/>
        </authorList>
    </citation>
    <scope>NUCLEOTIDE SEQUENCE</scope>
    <source>
        <strain evidence="2">Phyl III-seqv23</strain>
    </source>
</reference>
<dbReference type="InterPro" id="IPR003173">
    <property type="entry name" value="PC4_C"/>
</dbReference>
<dbReference type="SUPFAM" id="SSF54447">
    <property type="entry name" value="ssDNA-binding transcriptional regulator domain"/>
    <property type="match status" value="1"/>
</dbReference>
<sequence length="82" mass="9118">MTTAAPTAASFLDLQKNNRERLRIHVKEYKGLTYVDLRVWFVAEDGEYVPSSKGVMLKPSYVVEVAQGLLLASQAADAKEKC</sequence>
<name>A0A0S4V350_RALSL</name>
<protein>
    <recommendedName>
        <fullName evidence="1">Transcriptional coactivator p15 (PC4) C-terminal domain-containing protein</fullName>
    </recommendedName>
</protein>
<dbReference type="EMBL" id="LN899824">
    <property type="protein sequence ID" value="CUV28874.1"/>
    <property type="molecule type" value="Genomic_DNA"/>
</dbReference>
<accession>A0A0S4V350</accession>
<evidence type="ECO:0000313" key="2">
    <source>
        <dbReference type="EMBL" id="CUV28874.1"/>
    </source>
</evidence>
<dbReference type="AlphaFoldDB" id="A0A0S4V350"/>
<dbReference type="InterPro" id="IPR009044">
    <property type="entry name" value="ssDNA-bd_transcriptional_reg"/>
</dbReference>
<dbReference type="GO" id="GO:0003677">
    <property type="term" value="F:DNA binding"/>
    <property type="evidence" value="ECO:0007669"/>
    <property type="project" value="InterPro"/>
</dbReference>
<dbReference type="Gene3D" id="2.30.31.10">
    <property type="entry name" value="Transcriptional Coactivator Pc4, Chain A"/>
    <property type="match status" value="1"/>
</dbReference>
<dbReference type="GO" id="GO:0006355">
    <property type="term" value="P:regulation of DNA-templated transcription"/>
    <property type="evidence" value="ECO:0007669"/>
    <property type="project" value="InterPro"/>
</dbReference>